<feature type="region of interest" description="Disordered" evidence="3">
    <location>
        <begin position="112"/>
        <end position="131"/>
    </location>
</feature>
<evidence type="ECO:0000313" key="5">
    <source>
        <dbReference type="EMBL" id="EXU99110.1"/>
    </source>
</evidence>
<feature type="region of interest" description="Disordered" evidence="3">
    <location>
        <begin position="1"/>
        <end position="27"/>
    </location>
</feature>
<comment type="caution">
    <text evidence="5">The sequence shown here is derived from an EMBL/GenBank/DDBJ whole genome shotgun (WGS) entry which is preliminary data.</text>
</comment>
<feature type="compositionally biased region" description="Polar residues" evidence="3">
    <location>
        <begin position="112"/>
        <end position="122"/>
    </location>
</feature>
<reference evidence="5 6" key="1">
    <citation type="submission" date="2014-02" db="EMBL/GenBank/DDBJ databases">
        <title>The genome sequence of the entomopathogenic fungus Metarhizium robertsii ARSEF 2575.</title>
        <authorList>
            <person name="Giuliano Garisto Donzelli B."/>
            <person name="Roe B.A."/>
            <person name="Macmil S.L."/>
            <person name="Krasnoff S.B."/>
            <person name="Gibson D.M."/>
        </authorList>
    </citation>
    <scope>NUCLEOTIDE SEQUENCE [LARGE SCALE GENOMIC DNA]</scope>
    <source>
        <strain evidence="5 6">ARSEF 2575</strain>
    </source>
</reference>
<evidence type="ECO:0000256" key="1">
    <source>
        <dbReference type="ARBA" id="ARBA00022723"/>
    </source>
</evidence>
<dbReference type="InterPro" id="IPR007219">
    <property type="entry name" value="XnlR_reg_dom"/>
</dbReference>
<keyword evidence="2" id="KW-0539">Nucleus</keyword>
<evidence type="ECO:0000259" key="4">
    <source>
        <dbReference type="PROSITE" id="PS50048"/>
    </source>
</evidence>
<evidence type="ECO:0000256" key="3">
    <source>
        <dbReference type="SAM" id="MobiDB-lite"/>
    </source>
</evidence>
<dbReference type="Proteomes" id="UP000030151">
    <property type="component" value="Unassembled WGS sequence"/>
</dbReference>
<dbReference type="SMART" id="SM00906">
    <property type="entry name" value="Fungal_trans"/>
    <property type="match status" value="1"/>
</dbReference>
<dbReference type="InterPro" id="IPR036864">
    <property type="entry name" value="Zn2-C6_fun-type_DNA-bd_sf"/>
</dbReference>
<name>A0A0A1UT03_9HYPO</name>
<dbReference type="Gene3D" id="4.10.240.10">
    <property type="entry name" value="Zn(2)-C6 fungal-type DNA-binding domain"/>
    <property type="match status" value="1"/>
</dbReference>
<evidence type="ECO:0000256" key="2">
    <source>
        <dbReference type="ARBA" id="ARBA00023242"/>
    </source>
</evidence>
<sequence>MPRGCGNKTALSQNANSSATTQSHRRKGTRLYILGHNAVTAGLPLPSGFNVHRGLRVSHGVHHLGSECRVAALNMAPNSVIPRACTHCRIRKIRCDRQSPCSNCVTSNIACSSTGPKSTANETGAPRRLHDPCRTTSIHERLDKLEKTVGSLLASNNHVGNQERRLEDPSSSSQAGESSQAAWETGQTCLQRGEPLFEGQADMASRMPQLPTLETDELSPVADERPETSRLLFVMHPINGWDYVESLAQRVYFPVEPISTGELTVFYGILYNGIREILEQDQTSHIPTPQFKHYQDVCYKAFRAGVQAHELYAVPNYANILALTIAGNLEAQWHLTSAAARHCLTLGYHRESTMQHLPPEEAKSCRRLFWHVYLSSQSMVLSLGKAPLIHEYDVDLQLPAPDHDPSLAPWNMALSLFTKFFTLQANVYKNLYSPFAASLPPESRLASVEELSTSLREWYRTWNALDYSRAQHSKVFHVLFLPTKVAYYSLLALIYRASTTSSSIEDVSEECFTAAREGLEAHLSLYPPMSAMGAGALQLYAVWVFTRSTFTPYIITFVHCISHADRDDLETLRKVADTLDEIAAATNSCERQVGVCRALHRTAQAFIDSNQTQPRQDQMTPCHDGVVHLPLQNYNQEPFDWDLLQSNMNDWVVEGMMTAAVNLGSDLNANGPHYSEHQ</sequence>
<feature type="region of interest" description="Disordered" evidence="3">
    <location>
        <begin position="155"/>
        <end position="185"/>
    </location>
</feature>
<dbReference type="GO" id="GO:0006351">
    <property type="term" value="P:DNA-templated transcription"/>
    <property type="evidence" value="ECO:0007669"/>
    <property type="project" value="InterPro"/>
</dbReference>
<dbReference type="SUPFAM" id="SSF57701">
    <property type="entry name" value="Zn2/Cys6 DNA-binding domain"/>
    <property type="match status" value="1"/>
</dbReference>
<dbReference type="AlphaFoldDB" id="A0A0A1UT03"/>
<dbReference type="PROSITE" id="PS00463">
    <property type="entry name" value="ZN2_CY6_FUNGAL_1"/>
    <property type="match status" value="1"/>
</dbReference>
<feature type="domain" description="Zn(2)-C6 fungal-type" evidence="4">
    <location>
        <begin position="84"/>
        <end position="113"/>
    </location>
</feature>
<dbReference type="EMBL" id="JELW01000021">
    <property type="protein sequence ID" value="EXU99110.1"/>
    <property type="molecule type" value="Genomic_DNA"/>
</dbReference>
<protein>
    <submittedName>
        <fullName evidence="5">Zn(2)-Cys(6) zinc finger domain protein</fullName>
    </submittedName>
</protein>
<dbReference type="Pfam" id="PF04082">
    <property type="entry name" value="Fungal_trans"/>
    <property type="match status" value="1"/>
</dbReference>
<dbReference type="PANTHER" id="PTHR46910">
    <property type="entry name" value="TRANSCRIPTION FACTOR PDR1"/>
    <property type="match status" value="1"/>
</dbReference>
<dbReference type="HOGENOM" id="CLU_009377_3_0_1"/>
<dbReference type="CDD" id="cd12148">
    <property type="entry name" value="fungal_TF_MHR"/>
    <property type="match status" value="1"/>
</dbReference>
<keyword evidence="1" id="KW-0479">Metal-binding</keyword>
<dbReference type="GO" id="GO:0003677">
    <property type="term" value="F:DNA binding"/>
    <property type="evidence" value="ECO:0007669"/>
    <property type="project" value="InterPro"/>
</dbReference>
<gene>
    <name evidence="5" type="ORF">X797_007833</name>
</gene>
<feature type="compositionally biased region" description="Polar residues" evidence="3">
    <location>
        <begin position="9"/>
        <end position="22"/>
    </location>
</feature>
<dbReference type="SMART" id="SM00066">
    <property type="entry name" value="GAL4"/>
    <property type="match status" value="1"/>
</dbReference>
<dbReference type="InterPro" id="IPR050987">
    <property type="entry name" value="AtrR-like"/>
</dbReference>
<dbReference type="GO" id="GO:0000981">
    <property type="term" value="F:DNA-binding transcription factor activity, RNA polymerase II-specific"/>
    <property type="evidence" value="ECO:0007669"/>
    <property type="project" value="InterPro"/>
</dbReference>
<dbReference type="OrthoDB" id="103819at2759"/>
<accession>A0A0A1UT03</accession>
<dbReference type="CDD" id="cd00067">
    <property type="entry name" value="GAL4"/>
    <property type="match status" value="1"/>
</dbReference>
<dbReference type="InterPro" id="IPR001138">
    <property type="entry name" value="Zn2Cys6_DnaBD"/>
</dbReference>
<dbReference type="PROSITE" id="PS50048">
    <property type="entry name" value="ZN2_CY6_FUNGAL_2"/>
    <property type="match status" value="1"/>
</dbReference>
<dbReference type="GO" id="GO:0008270">
    <property type="term" value="F:zinc ion binding"/>
    <property type="evidence" value="ECO:0007669"/>
    <property type="project" value="InterPro"/>
</dbReference>
<feature type="compositionally biased region" description="Low complexity" evidence="3">
    <location>
        <begin position="170"/>
        <end position="182"/>
    </location>
</feature>
<dbReference type="PANTHER" id="PTHR46910:SF5">
    <property type="entry name" value="ZN(II)2CYS6 TRANSCRIPTION FACTOR (EUROFUNG)"/>
    <property type="match status" value="1"/>
</dbReference>
<dbReference type="Pfam" id="PF00172">
    <property type="entry name" value="Zn_clus"/>
    <property type="match status" value="1"/>
</dbReference>
<organism evidence="5 6">
    <name type="scientific">Metarhizium robertsii</name>
    <dbReference type="NCBI Taxonomy" id="568076"/>
    <lineage>
        <taxon>Eukaryota</taxon>
        <taxon>Fungi</taxon>
        <taxon>Dikarya</taxon>
        <taxon>Ascomycota</taxon>
        <taxon>Pezizomycotina</taxon>
        <taxon>Sordariomycetes</taxon>
        <taxon>Hypocreomycetidae</taxon>
        <taxon>Hypocreales</taxon>
        <taxon>Clavicipitaceae</taxon>
        <taxon>Metarhizium</taxon>
    </lineage>
</organism>
<proteinExistence type="predicted"/>
<evidence type="ECO:0000313" key="6">
    <source>
        <dbReference type="Proteomes" id="UP000030151"/>
    </source>
</evidence>